<dbReference type="GO" id="GO:0006508">
    <property type="term" value="P:proteolysis"/>
    <property type="evidence" value="ECO:0007669"/>
    <property type="project" value="UniProtKB-KW"/>
</dbReference>
<dbReference type="AlphaFoldDB" id="A0A024EBY6"/>
<dbReference type="OrthoDB" id="9773538at2"/>
<dbReference type="InterPro" id="IPR045666">
    <property type="entry name" value="OpdA_N"/>
</dbReference>
<dbReference type="KEGG" id="pman:OU5_3360"/>
<dbReference type="Proteomes" id="UP000026913">
    <property type="component" value="Chromosome"/>
</dbReference>
<dbReference type="PANTHER" id="PTHR11804">
    <property type="entry name" value="PROTEASE M3 THIMET OLIGOPEPTIDASE-RELATED"/>
    <property type="match status" value="1"/>
</dbReference>
<keyword evidence="5 7" id="KW-0862">Zinc</keyword>
<dbReference type="InterPro" id="IPR001567">
    <property type="entry name" value="Pept_M3A_M3B_dom"/>
</dbReference>
<dbReference type="InterPro" id="IPR045090">
    <property type="entry name" value="Pept_M3A_M3B"/>
</dbReference>
<comment type="cofactor">
    <cofactor evidence="7">
        <name>Zn(2+)</name>
        <dbReference type="ChEBI" id="CHEBI:29105"/>
    </cofactor>
    <text evidence="7">Binds 1 zinc ion.</text>
</comment>
<dbReference type="Gene3D" id="1.10.1370.40">
    <property type="match status" value="1"/>
</dbReference>
<feature type="domain" description="Peptidase M3A/M3B catalytic" evidence="8">
    <location>
        <begin position="226"/>
        <end position="667"/>
    </location>
</feature>
<dbReference type="PANTHER" id="PTHR11804:SF84">
    <property type="entry name" value="SACCHAROLYSIN"/>
    <property type="match status" value="1"/>
</dbReference>
<organism evidence="10 11">
    <name type="scientific">Pseudomonas mandelii JR-1</name>
    <dbReference type="NCBI Taxonomy" id="1147786"/>
    <lineage>
        <taxon>Bacteria</taxon>
        <taxon>Pseudomonadati</taxon>
        <taxon>Pseudomonadota</taxon>
        <taxon>Gammaproteobacteria</taxon>
        <taxon>Pseudomonadales</taxon>
        <taxon>Pseudomonadaceae</taxon>
        <taxon>Pseudomonas</taxon>
    </lineage>
</organism>
<evidence type="ECO:0000256" key="6">
    <source>
        <dbReference type="ARBA" id="ARBA00023049"/>
    </source>
</evidence>
<dbReference type="Gene3D" id="1.10.1370.10">
    <property type="entry name" value="Neurolysin, domain 3"/>
    <property type="match status" value="1"/>
</dbReference>
<feature type="domain" description="Oligopeptidase A N-terminal" evidence="9">
    <location>
        <begin position="46"/>
        <end position="151"/>
    </location>
</feature>
<dbReference type="GO" id="GO:0046872">
    <property type="term" value="F:metal ion binding"/>
    <property type="evidence" value="ECO:0007669"/>
    <property type="project" value="UniProtKB-UniRule"/>
</dbReference>
<accession>A0A024EBY6</accession>
<keyword evidence="4 7" id="KW-0378">Hydrolase</keyword>
<keyword evidence="3 7" id="KW-0479">Metal-binding</keyword>
<protein>
    <submittedName>
        <fullName evidence="10">Oligopeptidase A</fullName>
    </submittedName>
</protein>
<dbReference type="RefSeq" id="WP_010465683.1">
    <property type="nucleotide sequence ID" value="NZ_CP005960.1"/>
</dbReference>
<evidence type="ECO:0000259" key="8">
    <source>
        <dbReference type="Pfam" id="PF01432"/>
    </source>
</evidence>
<keyword evidence="2 7" id="KW-0645">Protease</keyword>
<sequence>MPDNNPLLQHWDLPPWPDIRAEHLVHAIDTLVADNRKAIAGIIASQSTTPNWDDLVLAVDETDARLDEAMGVIETLSMVKHEGKAWDAASGTCRDAAAQYKSEKMGNHALFRAYQRLAQSPAAANYDEPRKAVLNKILRRFRLSGIDLPIEQQQTLARLNRDIGVLQSLFLTNLEGASAAWSKRIDDVSQLRGLSAATLERLAVNAQQAGHDGWLMRLDQDTYTRVMAYAEDRSLREEYFVAYSTRASDQGPHDRQFDNGPVLELLLSMRHQKARLLGYENFAQLSLVTEMAESTEQVTGFLRRQIVQATPELEKDAQELKTIALERGMTEVAPWDHEFLAEQLRQQRLGGALKNLRTYFPLDGTLQRLCLFSERMFGIRIVEQKECSRWHDNVRLFEISEHGQVVGYIYLDPFHRDEAPDFAWTATPRNRRVNAEGRLTLPIAVLHGNFTPGIAEHPCLLAHKDLRVLFHEFGHCLQHVLTRSPHHRLSGITQLGRDSAEFTGQLFELWCLSGEFLLWLAAHHQTGERLAEARVDTALAAIQTQTSRQTAELLMSALFDFELHRSQGDGRSVEQIFDDVQREIPHLQLPPYCRFANSFDYLVTGYAASVYAYKWSGVLATEVFKRFQREWVFNPQTGKAFREAFFSPGDSRSLLVALEEFLGQPIADSFFATPSSSRCPLN</sequence>
<evidence type="ECO:0000256" key="7">
    <source>
        <dbReference type="RuleBase" id="RU003435"/>
    </source>
</evidence>
<evidence type="ECO:0000256" key="1">
    <source>
        <dbReference type="ARBA" id="ARBA00006040"/>
    </source>
</evidence>
<comment type="similarity">
    <text evidence="1 7">Belongs to the peptidase M3 family.</text>
</comment>
<dbReference type="Pfam" id="PF19310">
    <property type="entry name" value="TOP_N"/>
    <property type="match status" value="1"/>
</dbReference>
<evidence type="ECO:0000256" key="5">
    <source>
        <dbReference type="ARBA" id="ARBA00022833"/>
    </source>
</evidence>
<reference evidence="10 11" key="1">
    <citation type="journal article" date="2012" name="J. Bacteriol.">
        <title>Genome sequence of cold-adapted Pseudomonas mandelii strain JR-1.</title>
        <authorList>
            <person name="Jang S.H."/>
            <person name="Kim J."/>
            <person name="Kim J."/>
            <person name="Hong S."/>
            <person name="Lee C."/>
        </authorList>
    </citation>
    <scope>NUCLEOTIDE SEQUENCE [LARGE SCALE GENOMIC DNA]</scope>
    <source>
        <strain evidence="10 11">JR-1</strain>
    </source>
</reference>
<dbReference type="HOGENOM" id="CLU_001805_4_1_6"/>
<evidence type="ECO:0000256" key="2">
    <source>
        <dbReference type="ARBA" id="ARBA00022670"/>
    </source>
</evidence>
<dbReference type="InterPro" id="IPR024077">
    <property type="entry name" value="Neurolysin/TOP_dom2"/>
</dbReference>
<dbReference type="GO" id="GO:0004222">
    <property type="term" value="F:metalloendopeptidase activity"/>
    <property type="evidence" value="ECO:0007669"/>
    <property type="project" value="InterPro"/>
</dbReference>
<evidence type="ECO:0000259" key="9">
    <source>
        <dbReference type="Pfam" id="PF19310"/>
    </source>
</evidence>
<keyword evidence="6 7" id="KW-0482">Metalloprotease</keyword>
<gene>
    <name evidence="10" type="ORF">OU5_3360</name>
</gene>
<evidence type="ECO:0000256" key="3">
    <source>
        <dbReference type="ARBA" id="ARBA00022723"/>
    </source>
</evidence>
<name>A0A024EBY6_9PSED</name>
<dbReference type="SUPFAM" id="SSF55486">
    <property type="entry name" value="Metalloproteases ('zincins'), catalytic domain"/>
    <property type="match status" value="1"/>
</dbReference>
<proteinExistence type="inferred from homology"/>
<evidence type="ECO:0000313" key="10">
    <source>
        <dbReference type="EMBL" id="AHZ70439.1"/>
    </source>
</evidence>
<dbReference type="Pfam" id="PF01432">
    <property type="entry name" value="Peptidase_M3"/>
    <property type="match status" value="1"/>
</dbReference>
<dbReference type="Gene3D" id="3.40.390.10">
    <property type="entry name" value="Collagenase (Catalytic Domain)"/>
    <property type="match status" value="1"/>
</dbReference>
<dbReference type="InterPro" id="IPR024079">
    <property type="entry name" value="MetalloPept_cat_dom_sf"/>
</dbReference>
<dbReference type="EMBL" id="CP005960">
    <property type="protein sequence ID" value="AHZ70439.1"/>
    <property type="molecule type" value="Genomic_DNA"/>
</dbReference>
<evidence type="ECO:0000313" key="11">
    <source>
        <dbReference type="Proteomes" id="UP000026913"/>
    </source>
</evidence>
<evidence type="ECO:0000256" key="4">
    <source>
        <dbReference type="ARBA" id="ARBA00022801"/>
    </source>
</evidence>
<dbReference type="GO" id="GO:0006518">
    <property type="term" value="P:peptide metabolic process"/>
    <property type="evidence" value="ECO:0007669"/>
    <property type="project" value="TreeGrafter"/>
</dbReference>